<dbReference type="Pfam" id="PF00107">
    <property type="entry name" value="ADH_zinc_N"/>
    <property type="match status" value="1"/>
</dbReference>
<dbReference type="GO" id="GO:0016651">
    <property type="term" value="F:oxidoreductase activity, acting on NAD(P)H"/>
    <property type="evidence" value="ECO:0007669"/>
    <property type="project" value="InterPro"/>
</dbReference>
<evidence type="ECO:0000313" key="3">
    <source>
        <dbReference type="Proteomes" id="UP000327013"/>
    </source>
</evidence>
<name>A0A5N6KZF2_9ROSI</name>
<evidence type="ECO:0000259" key="1">
    <source>
        <dbReference type="SMART" id="SM00829"/>
    </source>
</evidence>
<protein>
    <recommendedName>
        <fullName evidence="1">Enoyl reductase (ER) domain-containing protein</fullName>
    </recommendedName>
</protein>
<organism evidence="2 3">
    <name type="scientific">Carpinus fangiana</name>
    <dbReference type="NCBI Taxonomy" id="176857"/>
    <lineage>
        <taxon>Eukaryota</taxon>
        <taxon>Viridiplantae</taxon>
        <taxon>Streptophyta</taxon>
        <taxon>Embryophyta</taxon>
        <taxon>Tracheophyta</taxon>
        <taxon>Spermatophyta</taxon>
        <taxon>Magnoliopsida</taxon>
        <taxon>eudicotyledons</taxon>
        <taxon>Gunneridae</taxon>
        <taxon>Pentapetalae</taxon>
        <taxon>rosids</taxon>
        <taxon>fabids</taxon>
        <taxon>Fagales</taxon>
        <taxon>Betulaceae</taxon>
        <taxon>Carpinus</taxon>
    </lineage>
</organism>
<keyword evidence="3" id="KW-1185">Reference proteome</keyword>
<dbReference type="Proteomes" id="UP000327013">
    <property type="component" value="Unassembled WGS sequence"/>
</dbReference>
<evidence type="ECO:0000313" key="2">
    <source>
        <dbReference type="EMBL" id="KAB8360963.1"/>
    </source>
</evidence>
<dbReference type="InterPro" id="IPR013149">
    <property type="entry name" value="ADH-like_C"/>
</dbReference>
<dbReference type="SUPFAM" id="SSF51735">
    <property type="entry name" value="NAD(P)-binding Rossmann-fold domains"/>
    <property type="match status" value="1"/>
</dbReference>
<feature type="domain" description="Enoyl reductase (ER)" evidence="1">
    <location>
        <begin position="11"/>
        <end position="340"/>
    </location>
</feature>
<accession>A0A5N6KZF2</accession>
<dbReference type="Gene3D" id="3.90.180.10">
    <property type="entry name" value="Medium-chain alcohol dehydrogenases, catalytic domain"/>
    <property type="match status" value="1"/>
</dbReference>
<dbReference type="SUPFAM" id="SSF50129">
    <property type="entry name" value="GroES-like"/>
    <property type="match status" value="1"/>
</dbReference>
<dbReference type="InterPro" id="IPR036291">
    <property type="entry name" value="NAD(P)-bd_dom_sf"/>
</dbReference>
<sequence>MATHPAIVTTTASAPLKLQNVPTVVPKSGEVRVRVDWTMTAAFDLHQADGGLLVSHGVLGSCFAGIIVEASPDVDTAKLRIGDKVFGYGFQDQQTRAYQLYVTISAHMCGKIPSNVTPQEAVTVPDSLITAVHTLSYSLRLPLQWPVPASPSPSTKTPILVWGGSSSSGHAILQVLKHWGYTNIIATSSPQHHELLKVLGATKVFDYRDEKIVENIKNAGRSLSGNTQGPAVPLIVDSIGSVSGSLAPISAIASTGTRVAVLLPVLIRAPSVKGPPEYAMDVKLMAKWQDGVEVEGVRTHFYMENEALKERLQSEMLPELVRTGAIRPIRQRLITGSTMLERAESALQAWREGVSGERLVWRVSGEGS</sequence>
<dbReference type="Pfam" id="PF08240">
    <property type="entry name" value="ADH_N"/>
    <property type="match status" value="1"/>
</dbReference>
<proteinExistence type="predicted"/>
<dbReference type="AlphaFoldDB" id="A0A5N6KZF2"/>
<dbReference type="CDD" id="cd08249">
    <property type="entry name" value="enoyl_reductase_like"/>
    <property type="match status" value="1"/>
</dbReference>
<dbReference type="InterPro" id="IPR013154">
    <property type="entry name" value="ADH-like_N"/>
</dbReference>
<dbReference type="SMART" id="SM00829">
    <property type="entry name" value="PKS_ER"/>
    <property type="match status" value="1"/>
</dbReference>
<reference evidence="2 3" key="1">
    <citation type="submission" date="2019-06" db="EMBL/GenBank/DDBJ databases">
        <title>A chromosomal-level reference genome of Carpinus fangiana (Coryloideae, Betulaceae).</title>
        <authorList>
            <person name="Yang X."/>
            <person name="Wang Z."/>
            <person name="Zhang L."/>
            <person name="Hao G."/>
            <person name="Liu J."/>
            <person name="Yang Y."/>
        </authorList>
    </citation>
    <scope>NUCLEOTIDE SEQUENCE [LARGE SCALE GENOMIC DNA]</scope>
    <source>
        <strain evidence="2">Cfa_2016G</strain>
        <tissue evidence="2">Leaf</tissue>
    </source>
</reference>
<gene>
    <name evidence="2" type="ORF">FH972_024695</name>
</gene>
<comment type="caution">
    <text evidence="2">The sequence shown here is derived from an EMBL/GenBank/DDBJ whole genome shotgun (WGS) entry which is preliminary data.</text>
</comment>
<dbReference type="EMBL" id="VIBQ01000017">
    <property type="protein sequence ID" value="KAB8360963.1"/>
    <property type="molecule type" value="Genomic_DNA"/>
</dbReference>
<dbReference type="InterPro" id="IPR020843">
    <property type="entry name" value="ER"/>
</dbReference>
<dbReference type="OrthoDB" id="9992527at2759"/>
<dbReference type="InterPro" id="IPR011032">
    <property type="entry name" value="GroES-like_sf"/>
</dbReference>
<dbReference type="PANTHER" id="PTHR45348:SF3">
    <property type="entry name" value="ENOYL REDUCTASE (ER) DOMAIN-CONTAINING PROTEIN"/>
    <property type="match status" value="1"/>
</dbReference>
<dbReference type="PANTHER" id="PTHR45348">
    <property type="entry name" value="HYPOTHETICAL OXIDOREDUCTASE (EUROFUNG)"/>
    <property type="match status" value="1"/>
</dbReference>
<dbReference type="InterPro" id="IPR047122">
    <property type="entry name" value="Trans-enoyl_RdTase-like"/>
</dbReference>
<dbReference type="Gene3D" id="3.40.50.720">
    <property type="entry name" value="NAD(P)-binding Rossmann-like Domain"/>
    <property type="match status" value="1"/>
</dbReference>